<proteinExistence type="predicted"/>
<feature type="compositionally biased region" description="Polar residues" evidence="1">
    <location>
        <begin position="737"/>
        <end position="747"/>
    </location>
</feature>
<evidence type="ECO:0000313" key="3">
    <source>
        <dbReference type="Proteomes" id="UP000722791"/>
    </source>
</evidence>
<comment type="caution">
    <text evidence="2">The sequence shown here is derived from an EMBL/GenBank/DDBJ whole genome shotgun (WGS) entry which is preliminary data.</text>
</comment>
<feature type="compositionally biased region" description="Gly residues" evidence="1">
    <location>
        <begin position="1029"/>
        <end position="1038"/>
    </location>
</feature>
<organism evidence="2 3">
    <name type="scientific">Volvox reticuliferus</name>
    <dbReference type="NCBI Taxonomy" id="1737510"/>
    <lineage>
        <taxon>Eukaryota</taxon>
        <taxon>Viridiplantae</taxon>
        <taxon>Chlorophyta</taxon>
        <taxon>core chlorophytes</taxon>
        <taxon>Chlorophyceae</taxon>
        <taxon>CS clade</taxon>
        <taxon>Chlamydomonadales</taxon>
        <taxon>Volvocaceae</taxon>
        <taxon>Volvox</taxon>
    </lineage>
</organism>
<dbReference type="EMBL" id="BNCQ01000007">
    <property type="protein sequence ID" value="GIM00477.1"/>
    <property type="molecule type" value="Genomic_DNA"/>
</dbReference>
<evidence type="ECO:0000313" key="2">
    <source>
        <dbReference type="EMBL" id="GIM00477.1"/>
    </source>
</evidence>
<sequence>MAIMSNTTTQSILTRIAISCQDEVFSAGAMIVDPSAPPTRLFFIVEGQAKLLWVAESSGQLPPAIDRPLDAIGGGCSVSISGSIAGGGGGVSGDGSGMTSIMRDGRNIKRRQQSYVYELALLTRGDVVNGMVLHGRTSCFTVMAATNMKVMSLEVVGGLVALEQLFGREQAAMLRELVLLQAEVHRERAAHMVAIRQSAAHLKDHRQGGSTMPPLVSESPTTFLQHYVPKTPGAEAMPLTPLIGYAAAVADASLFVPGAVQHGDVMKLVTAAGQSVLDNLPSPPLPAITSPSSVRRMRISQEGSGPCFGGAAGGGGGNRSYSGSVPLGYQQTSKLPSREFQQLRDQPTSNQRKQSPPSLQAQQQQQQQLQPHHVTTVVAQPVAIPRTRMRVPSPGMARELGLEVPPPPPSQQTSASALDRVSSLGLLPDPAGGKSRNGRPRAPHRTQLGLPFAGNVAMLVLENHSDLVKVVSSVPSTLDCVATLRQVTNMPSNVSYCDDDGQCDDGSYGSSIAEVSNQSRDGVGHRVMVFAAQPVGPSAASTTSSPPAVSAIASSPQTPSLEGNSINIDSVHGTGLSSILTTPDTTGATDTGYGAAVTHGSDSAGRIATSPIRGTNSDASGGDGEGRLSPFSSMPAALNAIGYEEYFNRSNGGVSSDGADISSGIGGVSELSWRSRQPYAGTSSPLSHVEPLTLAASQSVLQMQNSMASLGGGGGGGGGGGNGSSGTPGASSGVFSAATTSQQPLITTPSGRSAAALLSTASIPLAAGQLHVPLTSVYRRMAPAPGAAGTAGAMLTPVLAATAVVQPAVSAETAKLCASRLTTVMSTGPMAEAAEPNAGSFGGATEAGNAAAGARACAATARLSSPSSLPPSTSSSFTRDYSYTRYGSPAPNCGDVIDASPLRSPPLMATPSQDNVVLLPRMVVYETALLDATAAVGSGSSPASPRSGAASGGGPTVRLASLGPVAASAAAAAASSTVPAGAGGGAATNGHSPTHILPALPGSAVAAVAAAAAVTGVGAGASPAAATAAGGGGGGGGMSSSPPGSPRLRPPPRMLRSMDASLPYQYGASRELLGYFSSGPRLAPEFDDAGMIFTGGIGGRPVRYGSPGGQRRGPGAGNGGSAAAARRIGGVSLRDLAGVNGIYRDENRNPMGRNAASQRAQEGPDLPLELDADAPPLQNRKLSEPSLDDLKYILTRWSKRWSQERNLVGCPVIGGPGLESCTSVSEPGSPLRQTATNDLLRYGYTSDDLYRMAKEQHQQQQQQLQQQQHQNHDVVGVGAFKRPLTQLDLFGLPYIGGTPRVVDRRPDPISSGVGGVGGVGGVHSSQLNERSVSSNRRAKLQG</sequence>
<feature type="compositionally biased region" description="Gly residues" evidence="1">
    <location>
        <begin position="710"/>
        <end position="726"/>
    </location>
</feature>
<feature type="region of interest" description="Disordered" evidence="1">
    <location>
        <begin position="1144"/>
        <end position="1182"/>
    </location>
</feature>
<name>A0A8J4G5P0_9CHLO</name>
<feature type="compositionally biased region" description="Low complexity" evidence="1">
    <location>
        <begin position="1164"/>
        <end position="1177"/>
    </location>
</feature>
<dbReference type="Gene3D" id="2.60.120.10">
    <property type="entry name" value="Jelly Rolls"/>
    <property type="match status" value="1"/>
</dbReference>
<gene>
    <name evidence="2" type="ORF">Vretimale_5229</name>
</gene>
<feature type="compositionally biased region" description="Gly residues" evidence="1">
    <location>
        <begin position="306"/>
        <end position="318"/>
    </location>
</feature>
<feature type="compositionally biased region" description="Low complexity" evidence="1">
    <location>
        <begin position="936"/>
        <end position="949"/>
    </location>
</feature>
<feature type="region of interest" description="Disordered" evidence="1">
    <location>
        <begin position="1300"/>
        <end position="1342"/>
    </location>
</feature>
<dbReference type="InterPro" id="IPR014710">
    <property type="entry name" value="RmlC-like_jellyroll"/>
</dbReference>
<feature type="compositionally biased region" description="Pro residues" evidence="1">
    <location>
        <begin position="1043"/>
        <end position="1052"/>
    </location>
</feature>
<dbReference type="GO" id="GO:0005634">
    <property type="term" value="C:nucleus"/>
    <property type="evidence" value="ECO:0007669"/>
    <property type="project" value="TreeGrafter"/>
</dbReference>
<dbReference type="InterPro" id="IPR018490">
    <property type="entry name" value="cNMP-bd_dom_sf"/>
</dbReference>
<reference evidence="2" key="1">
    <citation type="journal article" date="2021" name="Proc. Natl. Acad. Sci. U.S.A.">
        <title>Three genomes in the algal genus Volvox reveal the fate of a haploid sex-determining region after a transition to homothallism.</title>
        <authorList>
            <person name="Yamamoto K."/>
            <person name="Hamaji T."/>
            <person name="Kawai-Toyooka H."/>
            <person name="Matsuzaki R."/>
            <person name="Takahashi F."/>
            <person name="Nishimura Y."/>
            <person name="Kawachi M."/>
            <person name="Noguchi H."/>
            <person name="Minakuchi Y."/>
            <person name="Umen J.G."/>
            <person name="Toyoda A."/>
            <person name="Nozaki H."/>
        </authorList>
    </citation>
    <scope>NUCLEOTIDE SEQUENCE</scope>
    <source>
        <strain evidence="2">NIES-3785</strain>
    </source>
</reference>
<accession>A0A8J4G5P0</accession>
<evidence type="ECO:0008006" key="4">
    <source>
        <dbReference type="Google" id="ProtNLM"/>
    </source>
</evidence>
<feature type="region of interest" description="Disordered" evidence="1">
    <location>
        <begin position="936"/>
        <end position="955"/>
    </location>
</feature>
<feature type="compositionally biased region" description="Polar residues" evidence="1">
    <location>
        <begin position="1323"/>
        <end position="1335"/>
    </location>
</feature>
<protein>
    <recommendedName>
        <fullName evidence="4">Cyclic nucleotide-binding domain-containing protein</fullName>
    </recommendedName>
</protein>
<feature type="region of interest" description="Disordered" evidence="1">
    <location>
        <begin position="276"/>
        <end position="444"/>
    </location>
</feature>
<dbReference type="GO" id="GO:0000981">
    <property type="term" value="F:DNA-binding transcription factor activity, RNA polymerase II-specific"/>
    <property type="evidence" value="ECO:0007669"/>
    <property type="project" value="TreeGrafter"/>
</dbReference>
<dbReference type="SUPFAM" id="SSF51206">
    <property type="entry name" value="cAMP-binding domain-like"/>
    <property type="match status" value="1"/>
</dbReference>
<dbReference type="GO" id="GO:0042594">
    <property type="term" value="P:response to starvation"/>
    <property type="evidence" value="ECO:0007669"/>
    <property type="project" value="TreeGrafter"/>
</dbReference>
<feature type="region of interest" description="Disordered" evidence="1">
    <location>
        <begin position="706"/>
        <end position="747"/>
    </location>
</feature>
<evidence type="ECO:0000256" key="1">
    <source>
        <dbReference type="SAM" id="MobiDB-lite"/>
    </source>
</evidence>
<dbReference type="Proteomes" id="UP000722791">
    <property type="component" value="Unassembled WGS sequence"/>
</dbReference>
<feature type="compositionally biased region" description="Low complexity" evidence="1">
    <location>
        <begin position="354"/>
        <end position="371"/>
    </location>
</feature>
<dbReference type="GO" id="GO:0000987">
    <property type="term" value="F:cis-regulatory region sequence-specific DNA binding"/>
    <property type="evidence" value="ECO:0007669"/>
    <property type="project" value="TreeGrafter"/>
</dbReference>
<feature type="region of interest" description="Disordered" evidence="1">
    <location>
        <begin position="536"/>
        <end position="563"/>
    </location>
</feature>
<feature type="compositionally biased region" description="Gly residues" evidence="1">
    <location>
        <begin position="1312"/>
        <end position="1321"/>
    </location>
</feature>
<feature type="region of interest" description="Disordered" evidence="1">
    <location>
        <begin position="1023"/>
        <end position="1052"/>
    </location>
</feature>
<dbReference type="PANTHER" id="PTHR14596">
    <property type="entry name" value="ZINC FINGER PROTEIN"/>
    <property type="match status" value="1"/>
</dbReference>
<feature type="region of interest" description="Disordered" evidence="1">
    <location>
        <begin position="590"/>
        <end position="631"/>
    </location>
</feature>
<dbReference type="PANTHER" id="PTHR14596:SF72">
    <property type="entry name" value="ZINC FINGER PROTEIN MSN2-RELATED"/>
    <property type="match status" value="1"/>
</dbReference>
<feature type="compositionally biased region" description="Low complexity" evidence="1">
    <location>
        <begin position="536"/>
        <end position="556"/>
    </location>
</feature>
<feature type="compositionally biased region" description="Polar residues" evidence="1">
    <location>
        <begin position="329"/>
        <end position="353"/>
    </location>
</feature>